<sequence length="615" mass="67654">MQRLSKESSSVATSEKSSSIISIESSTPIVAEKPRLGIPAATNSQGTLSSKVEKSVPTKTTATAGITAVEQTTTATSANPSKPTSNAKQSFGNILAAKLTKAGIFNKSSPAAQNAQSAQKPAYGASAISQNVSQFMSRKVDQNELKGSVKSSENSVKTDDAPQAVQDAGDTRSIYDLDDESDASNEPLAKPSTLKKENKASCQKMGDPISKFLSNEKIQKKVQVVAFDATGPKNQGTVSAKKPQQTRGDIQQSKDKTVPLNGAAPEEKTNNDKPAAPKVTQAKPFPQSQVDENGSPLPLRPNNRQGTEFTSNWDLCSSEHSDYDSEASTYIQQNPLRKPSERKGDTPLPKRIKLVDSDESICSESDDETWHMGSTYDPNAPWLRRECSFHSSQSVWTDSTASSVYKAHIPPGEYFLNRRGEWREKRPAKRSTSTMKPENIEKLFPKKPQSEEELDSLTDSELYYTEEDQSITLVEPDSHLNTLEVQAKWQKALRASNQTTLDILFDISKRLVQHMINEEEAINNILVTYSTGCTRMIEQLAQTHQNFLKEYSASAKPALAKLSARLNEMAQVVQSDQRTITTERTNVKGLNSALGKRKRLFERIDEAAARYQVVA</sequence>
<evidence type="ECO:0000256" key="1">
    <source>
        <dbReference type="SAM" id="MobiDB-lite"/>
    </source>
</evidence>
<dbReference type="Proteomes" id="UP000242877">
    <property type="component" value="Unassembled WGS sequence"/>
</dbReference>
<feature type="region of interest" description="Disordered" evidence="1">
    <location>
        <begin position="425"/>
        <end position="453"/>
    </location>
</feature>
<dbReference type="OrthoDB" id="5374844at2759"/>
<comment type="caution">
    <text evidence="2">The sequence shown here is derived from an EMBL/GenBank/DDBJ whole genome shotgun (WGS) entry which is preliminary data.</text>
</comment>
<feature type="region of interest" description="Disordered" evidence="1">
    <location>
        <begin position="228"/>
        <end position="350"/>
    </location>
</feature>
<feature type="region of interest" description="Disordered" evidence="1">
    <location>
        <begin position="137"/>
        <end position="208"/>
    </location>
</feature>
<feature type="compositionally biased region" description="Polar residues" evidence="1">
    <location>
        <begin position="232"/>
        <end position="251"/>
    </location>
</feature>
<accession>A0A168B114</accession>
<feature type="compositionally biased region" description="Polar residues" evidence="1">
    <location>
        <begin position="326"/>
        <end position="335"/>
    </location>
</feature>
<keyword evidence="3" id="KW-1185">Reference proteome</keyword>
<feature type="compositionally biased region" description="Polar residues" evidence="1">
    <location>
        <begin position="57"/>
        <end position="89"/>
    </location>
</feature>
<dbReference type="AlphaFoldDB" id="A0A168B114"/>
<name>A0A168B114_9EURO</name>
<gene>
    <name evidence="2" type="ORF">AAP_01937</name>
</gene>
<feature type="compositionally biased region" description="Polar residues" evidence="1">
    <location>
        <begin position="41"/>
        <end position="50"/>
    </location>
</feature>
<feature type="compositionally biased region" description="Low complexity" evidence="1">
    <location>
        <begin position="7"/>
        <end position="27"/>
    </location>
</feature>
<protein>
    <submittedName>
        <fullName evidence="2">Uncharacterized protein</fullName>
    </submittedName>
</protein>
<feature type="compositionally biased region" description="Polar residues" evidence="1">
    <location>
        <begin position="302"/>
        <end position="315"/>
    </location>
</feature>
<reference evidence="2 3" key="1">
    <citation type="journal article" date="2016" name="Genome Biol. Evol.">
        <title>Divergent and convergent evolution of fungal pathogenicity.</title>
        <authorList>
            <person name="Shang Y."/>
            <person name="Xiao G."/>
            <person name="Zheng P."/>
            <person name="Cen K."/>
            <person name="Zhan S."/>
            <person name="Wang C."/>
        </authorList>
    </citation>
    <scope>NUCLEOTIDE SEQUENCE [LARGE SCALE GENOMIC DNA]</scope>
    <source>
        <strain evidence="2 3">ARSEF 7405</strain>
    </source>
</reference>
<dbReference type="VEuPathDB" id="FungiDB:AAP_01937"/>
<organism evidence="2 3">
    <name type="scientific">Ascosphaera apis ARSEF 7405</name>
    <dbReference type="NCBI Taxonomy" id="392613"/>
    <lineage>
        <taxon>Eukaryota</taxon>
        <taxon>Fungi</taxon>
        <taxon>Dikarya</taxon>
        <taxon>Ascomycota</taxon>
        <taxon>Pezizomycotina</taxon>
        <taxon>Eurotiomycetes</taxon>
        <taxon>Eurotiomycetidae</taxon>
        <taxon>Onygenales</taxon>
        <taxon>Ascosphaeraceae</taxon>
        <taxon>Ascosphaera</taxon>
    </lineage>
</organism>
<dbReference type="EMBL" id="AZGZ01000006">
    <property type="protein sequence ID" value="KZZ94637.1"/>
    <property type="molecule type" value="Genomic_DNA"/>
</dbReference>
<evidence type="ECO:0000313" key="2">
    <source>
        <dbReference type="EMBL" id="KZZ94637.1"/>
    </source>
</evidence>
<evidence type="ECO:0000313" key="3">
    <source>
        <dbReference type="Proteomes" id="UP000242877"/>
    </source>
</evidence>
<proteinExistence type="predicted"/>
<feature type="compositionally biased region" description="Basic and acidic residues" evidence="1">
    <location>
        <begin position="438"/>
        <end position="450"/>
    </location>
</feature>
<feature type="region of interest" description="Disordered" evidence="1">
    <location>
        <begin position="1"/>
        <end position="89"/>
    </location>
</feature>